<evidence type="ECO:0000313" key="1">
    <source>
        <dbReference type="EMBL" id="ANP79293.1"/>
    </source>
</evidence>
<organism evidence="1">
    <name type="scientific">Vibrio crassostreae 9CS106</name>
    <dbReference type="NCBI Taxonomy" id="1191300"/>
    <lineage>
        <taxon>Bacteria</taxon>
        <taxon>Pseudomonadati</taxon>
        <taxon>Pseudomonadota</taxon>
        <taxon>Gammaproteobacteria</taxon>
        <taxon>Vibrionales</taxon>
        <taxon>Vibrionaceae</taxon>
        <taxon>Vibrio</taxon>
    </lineage>
</organism>
<sequence>MSNSFIWDVINPSDPVTIKGNDHLTVAVAVCLLGKGHYGAEAIPRGESSLSVPLFLFGNIDDWFVDNFDKTFEECLESADMVEVSKVLDSAAIGNCSIRIGYDKIMARLVSKEERDSWREEFHDKERSSTNNICGRAWSLAELLRTKEEQE</sequence>
<dbReference type="AlphaFoldDB" id="A0A1B1C3C4"/>
<reference evidence="1" key="2">
    <citation type="submission" date="2016-06" db="EMBL/GenBank/DDBJ databases">
        <title>Adaptive Radiation by Waves of Gene Transfer Leads to Fine-Scale Resource Partitioning in Marine Microbes.</title>
        <authorList>
            <person name="Hehemann J.-H."/>
            <person name="Arevalo P."/>
            <person name="Datta M.S."/>
            <person name="Yu X."/>
            <person name="Corzett C."/>
            <person name="Henschel A."/>
            <person name="Preheim S.P."/>
            <person name="Timberlake S."/>
            <person name="Alm E.J."/>
            <person name="Polz M.F."/>
        </authorList>
    </citation>
    <scope>NUCLEOTIDE SEQUENCE</scope>
    <source>
        <strain evidence="1">9CS106</strain>
    </source>
</reference>
<protein>
    <submittedName>
        <fullName evidence="1">Uncharacterized protein</fullName>
    </submittedName>
</protein>
<dbReference type="EMBL" id="CP016231">
    <property type="protein sequence ID" value="ANP79293.1"/>
    <property type="molecule type" value="Genomic_DNA"/>
</dbReference>
<name>A0A1B1C3C4_9VIBR</name>
<gene>
    <name evidence="1" type="ORF">A134_23045</name>
</gene>
<proteinExistence type="predicted"/>
<reference evidence="1" key="1">
    <citation type="journal article" date="2012" name="Science">
        <title>Ecological populations of bacteria act as socially cohesive units of antibiotic production and resistance.</title>
        <authorList>
            <person name="Cordero O.X."/>
            <person name="Wildschutte H."/>
            <person name="Kirkup B."/>
            <person name="Proehl S."/>
            <person name="Ngo L."/>
            <person name="Hussain F."/>
            <person name="Le Roux F."/>
            <person name="Mincer T."/>
            <person name="Polz M.F."/>
        </authorList>
    </citation>
    <scope>NUCLEOTIDE SEQUENCE</scope>
    <source>
        <strain evidence="1">9CS106</strain>
    </source>
</reference>
<accession>A0A1B1C3C4</accession>